<dbReference type="Proteomes" id="UP000807504">
    <property type="component" value="Unassembled WGS sequence"/>
</dbReference>
<keyword evidence="19" id="KW-1185">Reference proteome</keyword>
<evidence type="ECO:0000256" key="7">
    <source>
        <dbReference type="ARBA" id="ARBA00022989"/>
    </source>
</evidence>
<accession>A0A8T0EGL8</accession>
<evidence type="ECO:0000256" key="3">
    <source>
        <dbReference type="ARBA" id="ARBA00022692"/>
    </source>
</evidence>
<evidence type="ECO:0000256" key="1">
    <source>
        <dbReference type="ARBA" id="ARBA00004479"/>
    </source>
</evidence>
<dbReference type="InterPro" id="IPR048285">
    <property type="entry name" value="Integrin_alpha_Ig-like_2"/>
</dbReference>
<reference evidence="18" key="1">
    <citation type="journal article" date="2020" name="bioRxiv">
        <title>Chromosome-level reference genome of the European wasp spider Argiope bruennichi: a resource for studies on range expansion and evolutionary adaptation.</title>
        <authorList>
            <person name="Sheffer M.M."/>
            <person name="Hoppe A."/>
            <person name="Krehenwinkel H."/>
            <person name="Uhl G."/>
            <person name="Kuss A.W."/>
            <person name="Jensen L."/>
            <person name="Jensen C."/>
            <person name="Gillespie R.G."/>
            <person name="Hoff K.J."/>
            <person name="Prost S."/>
        </authorList>
    </citation>
    <scope>NUCLEOTIDE SEQUENCE</scope>
</reference>
<comment type="similarity">
    <text evidence="2 14">Belongs to the integrin alpha chain family.</text>
</comment>
<evidence type="ECO:0000256" key="2">
    <source>
        <dbReference type="ARBA" id="ARBA00008054"/>
    </source>
</evidence>
<dbReference type="PANTHER" id="PTHR23220">
    <property type="entry name" value="INTEGRIN ALPHA"/>
    <property type="match status" value="1"/>
</dbReference>
<evidence type="ECO:0000256" key="4">
    <source>
        <dbReference type="ARBA" id="ARBA00022729"/>
    </source>
</evidence>
<feature type="domain" description="Integrin alpha first immunoglubulin-like" evidence="15">
    <location>
        <begin position="484"/>
        <end position="651"/>
    </location>
</feature>
<dbReference type="GO" id="GO:0008305">
    <property type="term" value="C:integrin complex"/>
    <property type="evidence" value="ECO:0007669"/>
    <property type="project" value="InterPro"/>
</dbReference>
<dbReference type="SMART" id="SM00191">
    <property type="entry name" value="Int_alpha"/>
    <property type="match status" value="5"/>
</dbReference>
<dbReference type="Gene3D" id="2.130.10.130">
    <property type="entry name" value="Integrin alpha, N-terminal"/>
    <property type="match status" value="1"/>
</dbReference>
<feature type="repeat" description="FG-GAP" evidence="13">
    <location>
        <begin position="196"/>
        <end position="248"/>
    </location>
</feature>
<feature type="repeat" description="FG-GAP" evidence="13">
    <location>
        <begin position="311"/>
        <end position="370"/>
    </location>
</feature>
<evidence type="ECO:0000256" key="11">
    <source>
        <dbReference type="ARBA" id="ARBA00023170"/>
    </source>
</evidence>
<dbReference type="Pfam" id="PF20806">
    <property type="entry name" value="Integrin_A_Ig_3"/>
    <property type="match status" value="1"/>
</dbReference>
<protein>
    <submittedName>
        <fullName evidence="18">Integrin alpha-PS1 like protein</fullName>
    </submittedName>
</protein>
<dbReference type="GO" id="GO:0007229">
    <property type="term" value="P:integrin-mediated signaling pathway"/>
    <property type="evidence" value="ECO:0007669"/>
    <property type="project" value="UniProtKB-KW"/>
</dbReference>
<keyword evidence="9 14" id="KW-0472">Membrane</keyword>
<dbReference type="GO" id="GO:0005178">
    <property type="term" value="F:integrin binding"/>
    <property type="evidence" value="ECO:0007669"/>
    <property type="project" value="TreeGrafter"/>
</dbReference>
<keyword evidence="10" id="KW-1015">Disulfide bond</keyword>
<keyword evidence="12" id="KW-0325">Glycoprotein</keyword>
<feature type="transmembrane region" description="Helical" evidence="14">
    <location>
        <begin position="1033"/>
        <end position="1055"/>
    </location>
</feature>
<keyword evidence="11 14" id="KW-0675">Receptor</keyword>
<evidence type="ECO:0000259" key="15">
    <source>
        <dbReference type="Pfam" id="PF08441"/>
    </source>
</evidence>
<dbReference type="InterPro" id="IPR028994">
    <property type="entry name" value="Integrin_alpha_N"/>
</dbReference>
<dbReference type="SUPFAM" id="SSF69318">
    <property type="entry name" value="Integrin alpha N-terminal domain"/>
    <property type="match status" value="1"/>
</dbReference>
<evidence type="ECO:0000256" key="9">
    <source>
        <dbReference type="ARBA" id="ARBA00023136"/>
    </source>
</evidence>
<dbReference type="PRINTS" id="PR01185">
    <property type="entry name" value="INTEGRINA"/>
</dbReference>
<dbReference type="EMBL" id="JABXBU010002228">
    <property type="protein sequence ID" value="KAF8770548.1"/>
    <property type="molecule type" value="Genomic_DNA"/>
</dbReference>
<dbReference type="PANTHER" id="PTHR23220:SF122">
    <property type="entry name" value="INTEGRIN ALPHA-PS1"/>
    <property type="match status" value="1"/>
</dbReference>
<keyword evidence="8 14" id="KW-0401">Integrin</keyword>
<dbReference type="InterPro" id="IPR013649">
    <property type="entry name" value="Integrin_alpha_Ig-like_1"/>
</dbReference>
<dbReference type="InterPro" id="IPR048286">
    <property type="entry name" value="Integrin_alpha_Ig-like_3"/>
</dbReference>
<dbReference type="InterPro" id="IPR013517">
    <property type="entry name" value="FG-GAP"/>
</dbReference>
<evidence type="ECO:0000256" key="8">
    <source>
        <dbReference type="ARBA" id="ARBA00023037"/>
    </source>
</evidence>
<dbReference type="Pfam" id="PF08441">
    <property type="entry name" value="Integrin_A_Ig_1"/>
    <property type="match status" value="1"/>
</dbReference>
<dbReference type="Pfam" id="PF20805">
    <property type="entry name" value="Integrin_A_Ig_2"/>
    <property type="match status" value="1"/>
</dbReference>
<dbReference type="GO" id="GO:0033627">
    <property type="term" value="P:cell adhesion mediated by integrin"/>
    <property type="evidence" value="ECO:0007669"/>
    <property type="project" value="TreeGrafter"/>
</dbReference>
<dbReference type="Gene3D" id="2.60.40.1530">
    <property type="entry name" value="ntegrin, alpha v. Chain A, domain 4"/>
    <property type="match status" value="1"/>
</dbReference>
<dbReference type="GO" id="GO:0048513">
    <property type="term" value="P:animal organ development"/>
    <property type="evidence" value="ECO:0007669"/>
    <property type="project" value="UniProtKB-ARBA"/>
</dbReference>
<keyword evidence="6 14" id="KW-0130">Cell adhesion</keyword>
<gene>
    <name evidence="18" type="ORF">HNY73_018059</name>
</gene>
<dbReference type="InterPro" id="IPR013519">
    <property type="entry name" value="Int_alpha_beta-p"/>
</dbReference>
<reference evidence="18" key="2">
    <citation type="submission" date="2020-06" db="EMBL/GenBank/DDBJ databases">
        <authorList>
            <person name="Sheffer M."/>
        </authorList>
    </citation>
    <scope>NUCLEOTIDE SEQUENCE</scope>
</reference>
<dbReference type="PROSITE" id="PS00242">
    <property type="entry name" value="INTEGRIN_ALPHA"/>
    <property type="match status" value="1"/>
</dbReference>
<organism evidence="18 19">
    <name type="scientific">Argiope bruennichi</name>
    <name type="common">Wasp spider</name>
    <name type="synonym">Aranea bruennichi</name>
    <dbReference type="NCBI Taxonomy" id="94029"/>
    <lineage>
        <taxon>Eukaryota</taxon>
        <taxon>Metazoa</taxon>
        <taxon>Ecdysozoa</taxon>
        <taxon>Arthropoda</taxon>
        <taxon>Chelicerata</taxon>
        <taxon>Arachnida</taxon>
        <taxon>Araneae</taxon>
        <taxon>Araneomorphae</taxon>
        <taxon>Entelegynae</taxon>
        <taxon>Araneoidea</taxon>
        <taxon>Araneidae</taxon>
        <taxon>Argiope</taxon>
    </lineage>
</organism>
<feature type="domain" description="Integrin alpha second immunoglobulin-like" evidence="16">
    <location>
        <begin position="652"/>
        <end position="785"/>
    </location>
</feature>
<proteinExistence type="inferred from homology"/>
<feature type="repeat" description="FG-GAP" evidence="13">
    <location>
        <begin position="53"/>
        <end position="120"/>
    </location>
</feature>
<evidence type="ECO:0000256" key="5">
    <source>
        <dbReference type="ARBA" id="ARBA00022737"/>
    </source>
</evidence>
<dbReference type="GO" id="GO:0009897">
    <property type="term" value="C:external side of plasma membrane"/>
    <property type="evidence" value="ECO:0007669"/>
    <property type="project" value="TreeGrafter"/>
</dbReference>
<feature type="repeat" description="FG-GAP" evidence="13">
    <location>
        <begin position="371"/>
        <end position="427"/>
    </location>
</feature>
<evidence type="ECO:0000313" key="18">
    <source>
        <dbReference type="EMBL" id="KAF8770548.1"/>
    </source>
</evidence>
<sequence>MRLSCCEHSMVAGQHVFTSSAANSVTLRNMFKMSYYYMCVLFCVANAFNLEPRIPVFKLGDKDSYFGYSVAEHQILNEARNSVQEHVLLVGSPRASTSQPGTNHSGAVYRCPITTWFKDCQQINIENEDDPPEEDVIKDDQWLGVTVKSQGPGGYVLACAHRYIKKGPDYQWGLGICYSLSQTLANHREWEPCLNRPVAKAHEQFGYCQAGTSADISEDHKLIIGSPGPYTWRGTVFVNSVKFGIRDDKTWYYGPLLDDDAPIDKYSYLGMSVTTGKFFGNETSFVGGAPRGNGTGQVVFYKKNKMESTFSTEVVLDGEQFASSYGYSLASMDINSDGYLDLIVGAPFYYSKGIGGAVYIYMNSEEGITPETEPLKLTGKSESQFGFSLASLGDLNKDGYPDLAIGAPYEEKGVVYIYLGSENGLITEPSQVIKVENLAKEVRSRRDLSTFGYSLSGGIDLDSNGYPDLLVGAYGSDSIILLRSRPIIDIITHVEGNISSIDPKQKGCPEDKNSSLVCFSFEACFQFNSSVLSHGTYIKLRYRIEAETFTGKKYYRAKFKASLDSETPNIVEKELVIRGVSLYDPHCSRQLVYLKEKTDIQTPIKFKLTYTLIQKEPRMTPEGSKLPDINLYPILNQQEASKVFEAKFLKDCGDNDICESDLHVTAELNLPKQESGIPVLYLGEQQVNLSITLYNHQEPAYDASLYVFHPNTLSYIGRKVVRGEPVECVPHNSTVLKCEIGNPMNKGEVEFQLRFSPRNVSDDEKRLKFTLKANTTSIEQKPEDDFVLVADIVRVAELELRGVSNPEQVVYGEHVVPQEEMKTGEDIGSLIIHTYELINYGPWKAKEIEIHVKWPYQTETFTKNGKWLLYMMETPKVQGNGYCVVDQYIVNPLQLQVKREDDQFIREFEGEHAKSEARVKRQAPEEIRLDPRTLNIATMDCEEGTAKCHYFKCYFRDLQPDKNVLISIRARLWSQTFVEDYATVDRVDILSRASIYLDPQLDIRQKTDNDKAIAVTKALPDLPLYQKPEEVPLWIIILAVCGGLLLLILLIFCLWKLGFFKRKKPGYMPAEMHDKELREKEYNGI</sequence>
<dbReference type="Gene3D" id="2.60.40.1510">
    <property type="entry name" value="ntegrin, alpha v. Chain A, domain 3"/>
    <property type="match status" value="1"/>
</dbReference>
<dbReference type="FunFam" id="1.20.5.930:FF:000001">
    <property type="entry name" value="Integrin subunit alpha V"/>
    <property type="match status" value="1"/>
</dbReference>
<keyword evidence="5" id="KW-0677">Repeat</keyword>
<dbReference type="InterPro" id="IPR000413">
    <property type="entry name" value="Integrin_alpha"/>
</dbReference>
<dbReference type="InterPro" id="IPR018184">
    <property type="entry name" value="Integrin_alpha_C_CS"/>
</dbReference>
<dbReference type="InterPro" id="IPR032695">
    <property type="entry name" value="Integrin_dom_sf"/>
</dbReference>
<dbReference type="PROSITE" id="PS51470">
    <property type="entry name" value="FG_GAP"/>
    <property type="match status" value="5"/>
</dbReference>
<comment type="subcellular location">
    <subcellularLocation>
        <location evidence="1 14">Membrane</location>
        <topology evidence="1 14">Single-pass type I membrane protein</topology>
    </subcellularLocation>
</comment>
<evidence type="ECO:0000256" key="6">
    <source>
        <dbReference type="ARBA" id="ARBA00022889"/>
    </source>
</evidence>
<keyword evidence="3 14" id="KW-0812">Transmembrane</keyword>
<dbReference type="GO" id="GO:0007157">
    <property type="term" value="P:heterophilic cell-cell adhesion via plasma membrane cell adhesion molecules"/>
    <property type="evidence" value="ECO:0007669"/>
    <property type="project" value="UniProtKB-ARBA"/>
</dbReference>
<evidence type="ECO:0000259" key="16">
    <source>
        <dbReference type="Pfam" id="PF20805"/>
    </source>
</evidence>
<dbReference type="SUPFAM" id="SSF69179">
    <property type="entry name" value="Integrin domains"/>
    <property type="match status" value="3"/>
</dbReference>
<dbReference type="AlphaFoldDB" id="A0A8T0EGL8"/>
<dbReference type="Gene3D" id="1.20.5.930">
    <property type="entry name" value="Bicelle-embedded integrin alpha(iib) transmembrane segment"/>
    <property type="match status" value="1"/>
</dbReference>
<evidence type="ECO:0000313" key="19">
    <source>
        <dbReference type="Proteomes" id="UP000807504"/>
    </source>
</evidence>
<name>A0A8T0EGL8_ARGBR</name>
<evidence type="ECO:0000256" key="10">
    <source>
        <dbReference type="ARBA" id="ARBA00023157"/>
    </source>
</evidence>
<dbReference type="Pfam" id="PF01839">
    <property type="entry name" value="FG-GAP"/>
    <property type="match status" value="3"/>
</dbReference>
<feature type="domain" description="Integrin alpha third immunoglobulin-like" evidence="17">
    <location>
        <begin position="798"/>
        <end position="1014"/>
    </location>
</feature>
<feature type="repeat" description="FG-GAP" evidence="13">
    <location>
        <begin position="437"/>
        <end position="499"/>
    </location>
</feature>
<keyword evidence="4" id="KW-0732">Signal</keyword>
<dbReference type="GO" id="GO:0007160">
    <property type="term" value="P:cell-matrix adhesion"/>
    <property type="evidence" value="ECO:0007669"/>
    <property type="project" value="TreeGrafter"/>
</dbReference>
<comment type="caution">
    <text evidence="18">The sequence shown here is derived from an EMBL/GenBank/DDBJ whole genome shotgun (WGS) entry which is preliminary data.</text>
</comment>
<dbReference type="Gene3D" id="2.60.40.1460">
    <property type="entry name" value="Integrin domains. Chain A, domain 2"/>
    <property type="match status" value="1"/>
</dbReference>
<evidence type="ECO:0000256" key="12">
    <source>
        <dbReference type="ARBA" id="ARBA00023180"/>
    </source>
</evidence>
<evidence type="ECO:0000259" key="17">
    <source>
        <dbReference type="Pfam" id="PF20806"/>
    </source>
</evidence>
<evidence type="ECO:0000256" key="13">
    <source>
        <dbReference type="PROSITE-ProRule" id="PRU00803"/>
    </source>
</evidence>
<evidence type="ECO:0000256" key="14">
    <source>
        <dbReference type="RuleBase" id="RU003762"/>
    </source>
</evidence>
<keyword evidence="7 14" id="KW-1133">Transmembrane helix</keyword>